<protein>
    <submittedName>
        <fullName evidence="1">Ovule protein</fullName>
    </submittedName>
</protein>
<dbReference type="WBParaSite" id="BTMF_0000509801-mRNA-1">
    <property type="protein sequence ID" value="BTMF_0000509801-mRNA-1"/>
    <property type="gene ID" value="BTMF_0000509801"/>
</dbReference>
<evidence type="ECO:0000313" key="1">
    <source>
        <dbReference type="WBParaSite" id="BTMF_0000509801-mRNA-1"/>
    </source>
</evidence>
<name>A0A0R3QFF2_9BILA</name>
<accession>A0A0R3QFF2</accession>
<sequence>LEVNTRLRKIPNNSRNSKAPQKKSLFYFFFFNIDKLSSLLQALHSK</sequence>
<proteinExistence type="predicted"/>
<reference evidence="1" key="1">
    <citation type="submission" date="2017-02" db="UniProtKB">
        <authorList>
            <consortium name="WormBaseParasite"/>
        </authorList>
    </citation>
    <scope>IDENTIFICATION</scope>
</reference>
<organism evidence="1">
    <name type="scientific">Brugia timori</name>
    <dbReference type="NCBI Taxonomy" id="42155"/>
    <lineage>
        <taxon>Eukaryota</taxon>
        <taxon>Metazoa</taxon>
        <taxon>Ecdysozoa</taxon>
        <taxon>Nematoda</taxon>
        <taxon>Chromadorea</taxon>
        <taxon>Rhabditida</taxon>
        <taxon>Spirurina</taxon>
        <taxon>Spiruromorpha</taxon>
        <taxon>Filarioidea</taxon>
        <taxon>Onchocercidae</taxon>
        <taxon>Brugia</taxon>
    </lineage>
</organism>
<dbReference type="AlphaFoldDB" id="A0A0R3QFF2"/>